<dbReference type="Proteomes" id="UP000240608">
    <property type="component" value="Unassembled WGS sequence"/>
</dbReference>
<dbReference type="PROSITE" id="PS51257">
    <property type="entry name" value="PROKAR_LIPOPROTEIN"/>
    <property type="match status" value="1"/>
</dbReference>
<reference evidence="2 3" key="1">
    <citation type="submission" date="2018-03" db="EMBL/GenBank/DDBJ databases">
        <title>Cross-interface Injection: A General Nanoliter Liquid Handling Method Applied to Single Cells Genome Amplification Automated Nanoliter Liquid Handling Applied to Single Cell Multiple Displacement Amplification.</title>
        <authorList>
            <person name="Yun J."/>
            <person name="Xu P."/>
            <person name="Xu J."/>
            <person name="Dai X."/>
            <person name="Wang Y."/>
            <person name="Zheng X."/>
            <person name="Cao C."/>
            <person name="Yi Q."/>
            <person name="Zhu Y."/>
            <person name="Wang L."/>
            <person name="Dong Z."/>
            <person name="Huang Y."/>
            <person name="Huang L."/>
            <person name="Du W."/>
        </authorList>
    </citation>
    <scope>NUCLEOTIDE SEQUENCE [LARGE SCALE GENOMIC DNA]</scope>
    <source>
        <strain evidence="2 3">Z-D1-2</strain>
    </source>
</reference>
<gene>
    <name evidence="2" type="ORF">C9994_03535</name>
</gene>
<dbReference type="EMBL" id="PYVU01000019">
    <property type="protein sequence ID" value="PTB97261.1"/>
    <property type="molecule type" value="Genomic_DNA"/>
</dbReference>
<accession>A0A2T4DTU9</accession>
<comment type="caution">
    <text evidence="2">The sequence shown here is derived from an EMBL/GenBank/DDBJ whole genome shotgun (WGS) entry which is preliminary data.</text>
</comment>
<sequence>MKLKISILFILVIFASCNASIDSKDEQKQDADSLIIQKRVSSQKYVAHIVYDQPLIINEIKSLDNILFTSGIVPHSDTNRFCKPDSSIFFGFYILINKELDEQIGTLYIHTTDSPENWRADSKNEKFESIRLFSDDIVIWDSLKVGLSENELKQFVAKQFHYKKGQTIYADFDEFEGFFTIRNDSVVSLEINTKCLNKN</sequence>
<protein>
    <recommendedName>
        <fullName evidence="4">Lipoprotein</fullName>
    </recommendedName>
</protein>
<evidence type="ECO:0000313" key="2">
    <source>
        <dbReference type="EMBL" id="PTB97261.1"/>
    </source>
</evidence>
<evidence type="ECO:0000313" key="3">
    <source>
        <dbReference type="Proteomes" id="UP000240608"/>
    </source>
</evidence>
<proteinExistence type="predicted"/>
<evidence type="ECO:0008006" key="4">
    <source>
        <dbReference type="Google" id="ProtNLM"/>
    </source>
</evidence>
<feature type="chain" id="PRO_5015505472" description="Lipoprotein" evidence="1">
    <location>
        <begin position="22"/>
        <end position="199"/>
    </location>
</feature>
<evidence type="ECO:0000256" key="1">
    <source>
        <dbReference type="SAM" id="SignalP"/>
    </source>
</evidence>
<dbReference type="AlphaFoldDB" id="A0A2T4DTU9"/>
<feature type="signal peptide" evidence="1">
    <location>
        <begin position="1"/>
        <end position="21"/>
    </location>
</feature>
<name>A0A2T4DTU9_9BACT</name>
<keyword evidence="1" id="KW-0732">Signal</keyword>
<organism evidence="2 3">
    <name type="scientific">Marivirga lumbricoides</name>
    <dbReference type="NCBI Taxonomy" id="1046115"/>
    <lineage>
        <taxon>Bacteria</taxon>
        <taxon>Pseudomonadati</taxon>
        <taxon>Bacteroidota</taxon>
        <taxon>Cytophagia</taxon>
        <taxon>Cytophagales</taxon>
        <taxon>Marivirgaceae</taxon>
        <taxon>Marivirga</taxon>
    </lineage>
</organism>